<protein>
    <submittedName>
        <fullName evidence="1">Uncharacterized protein</fullName>
    </submittedName>
</protein>
<name>A0A6C0AD13_9ZZZZ</name>
<dbReference type="EMBL" id="MN740544">
    <property type="protein sequence ID" value="QHS77295.1"/>
    <property type="molecule type" value="Genomic_DNA"/>
</dbReference>
<dbReference type="AlphaFoldDB" id="A0A6C0AD13"/>
<reference evidence="1" key="1">
    <citation type="journal article" date="2020" name="Nature">
        <title>Giant virus diversity and host interactions through global metagenomics.</title>
        <authorList>
            <person name="Schulz F."/>
            <person name="Roux S."/>
            <person name="Paez-Espino D."/>
            <person name="Jungbluth S."/>
            <person name="Walsh D.A."/>
            <person name="Denef V.J."/>
            <person name="McMahon K.D."/>
            <person name="Konstantinidis K.T."/>
            <person name="Eloe-Fadrosh E.A."/>
            <person name="Kyrpides N.C."/>
            <person name="Woyke T."/>
        </authorList>
    </citation>
    <scope>NUCLEOTIDE SEQUENCE</scope>
    <source>
        <strain evidence="1">GVMAG-S-1004661-13</strain>
    </source>
</reference>
<evidence type="ECO:0000313" key="1">
    <source>
        <dbReference type="EMBL" id="QHS77295.1"/>
    </source>
</evidence>
<organism evidence="1">
    <name type="scientific">viral metagenome</name>
    <dbReference type="NCBI Taxonomy" id="1070528"/>
    <lineage>
        <taxon>unclassified sequences</taxon>
        <taxon>metagenomes</taxon>
        <taxon>organismal metagenomes</taxon>
    </lineage>
</organism>
<accession>A0A6C0AD13</accession>
<proteinExistence type="predicted"/>
<sequence>MTKTNLFLQFKQDDFSEESFNNVTKVFRNNNIKKYLRETIPKMRKNETISVPENKKRELAELIYNNVDLGNEKTNWYTAELLFEVVKFDIEY</sequence>